<feature type="domain" description="Cadherin" evidence="5">
    <location>
        <begin position="2309"/>
        <end position="2408"/>
    </location>
</feature>
<dbReference type="GO" id="GO:0007154">
    <property type="term" value="P:cell communication"/>
    <property type="evidence" value="ECO:0007669"/>
    <property type="project" value="InterPro"/>
</dbReference>
<dbReference type="InterPro" id="IPR013783">
    <property type="entry name" value="Ig-like_fold"/>
</dbReference>
<keyword evidence="1" id="KW-0732">Signal</keyword>
<dbReference type="STRING" id="1563681.BFP71_07605"/>
<dbReference type="PANTHER" id="PTHR11878:SF65">
    <property type="entry name" value="NA_CA-EXCHANGE PROTEIN, ISOFORM G"/>
    <property type="match status" value="1"/>
</dbReference>
<dbReference type="InterPro" id="IPR038081">
    <property type="entry name" value="CalX-like_sf"/>
</dbReference>
<protein>
    <recommendedName>
        <fullName evidence="5">Cadherin domain-containing protein</fullName>
    </recommendedName>
</protein>
<accession>A0A1E5T3X0</accession>
<evidence type="ECO:0000259" key="5">
    <source>
        <dbReference type="PROSITE" id="PS50268"/>
    </source>
</evidence>
<organism evidence="6 7">
    <name type="scientific">Roseivirga misakiensis</name>
    <dbReference type="NCBI Taxonomy" id="1563681"/>
    <lineage>
        <taxon>Bacteria</taxon>
        <taxon>Pseudomonadati</taxon>
        <taxon>Bacteroidota</taxon>
        <taxon>Cytophagia</taxon>
        <taxon>Cytophagales</taxon>
        <taxon>Roseivirgaceae</taxon>
        <taxon>Roseivirga</taxon>
    </lineage>
</organism>
<evidence type="ECO:0000313" key="6">
    <source>
        <dbReference type="EMBL" id="OEK05967.1"/>
    </source>
</evidence>
<keyword evidence="2" id="KW-0677">Repeat</keyword>
<name>A0A1E5T3X0_9BACT</name>
<keyword evidence="4" id="KW-0406">Ion transport</keyword>
<dbReference type="SUPFAM" id="SSF49313">
    <property type="entry name" value="Cadherin-like"/>
    <property type="match status" value="1"/>
</dbReference>
<dbReference type="GO" id="GO:0007156">
    <property type="term" value="P:homophilic cell adhesion via plasma membrane adhesion molecules"/>
    <property type="evidence" value="ECO:0007669"/>
    <property type="project" value="InterPro"/>
</dbReference>
<dbReference type="Pfam" id="PF18962">
    <property type="entry name" value="Por_Secre_tail"/>
    <property type="match status" value="1"/>
</dbReference>
<keyword evidence="3" id="KW-0106">Calcium</keyword>
<feature type="non-terminal residue" evidence="6">
    <location>
        <position position="1"/>
    </location>
</feature>
<gene>
    <name evidence="6" type="ORF">BFP71_07605</name>
</gene>
<proteinExistence type="predicted"/>
<evidence type="ECO:0000256" key="2">
    <source>
        <dbReference type="ARBA" id="ARBA00022737"/>
    </source>
</evidence>
<dbReference type="InterPro" id="IPR051171">
    <property type="entry name" value="CaCA"/>
</dbReference>
<dbReference type="GO" id="GO:0030001">
    <property type="term" value="P:metal ion transport"/>
    <property type="evidence" value="ECO:0007669"/>
    <property type="project" value="TreeGrafter"/>
</dbReference>
<dbReference type="Pfam" id="PF19078">
    <property type="entry name" value="Big_12"/>
    <property type="match status" value="1"/>
</dbReference>
<comment type="caution">
    <text evidence="6">The sequence shown here is derived from an EMBL/GenBank/DDBJ whole genome shotgun (WGS) entry which is preliminary data.</text>
</comment>
<dbReference type="InterPro" id="IPR032812">
    <property type="entry name" value="SbsA_Ig"/>
</dbReference>
<dbReference type="Pfam" id="PF03160">
    <property type="entry name" value="Calx-beta"/>
    <property type="match status" value="11"/>
</dbReference>
<dbReference type="InterPro" id="IPR026444">
    <property type="entry name" value="Secre_tail"/>
</dbReference>
<dbReference type="NCBIfam" id="TIGR04183">
    <property type="entry name" value="Por_Secre_tail"/>
    <property type="match status" value="1"/>
</dbReference>
<evidence type="ECO:0000313" key="7">
    <source>
        <dbReference type="Proteomes" id="UP000095552"/>
    </source>
</evidence>
<evidence type="ECO:0000256" key="4">
    <source>
        <dbReference type="ARBA" id="ARBA00023065"/>
    </source>
</evidence>
<dbReference type="PANTHER" id="PTHR11878">
    <property type="entry name" value="SODIUM/CALCIUM EXCHANGER"/>
    <property type="match status" value="1"/>
</dbReference>
<sequence>TLGGDTKVEADEFITISMSGLSPATVAGGDIDITDGATLTLTNDDNATVTIANVSGNEDDGAITVTVTLDNAVDGGFDVDVSTADGTATTADSDYIAVTNQTLTFAGTAGETETFTVTPTADVNSESNETVSISMSNKSPASVASANIDITDGATVTIINDDDISASINDPSVSEGDAGSATLTFTVSLDSPAPSGGATVDYATSDGTASSASDYTSTTGTVSFSAGETSKTIDVTVAGENMVETDETITMTLSNPTGTSVVIGDATGTGTINNDDTTVVTIANVSANENSGAQTITATLTNPVQGGFAFDVFTTDGTATVADSDYSSTAGSTLTFVGTAGETQTLNLQGLGDMKVEANETFTMSMTNVGFTSVDTNDIDVSSVATYTILNDDSATVTIANVAVNENDGTATITLTLDNAVDGGFDVDVSTADNTATTADGDYTAVTSATETFAGTASETETFTITIGGDTKVEADELVDIAMSNLVPTTVDASDIDITDAAQLTLTNDDAATVAFNATASSGSEATASTNLQVDLSTSSDFTITVDYTVTGTATGAGTDYTLDNGTLTFTPGDVSENITIASIVDDVLDEVDETVIVTLSNPSNATLGTNTIHTYTITDDDDSPIVQSSPDGLVNVSTGGNSFLLVFTKDISFGTGQVELVDVTDNSNSFSFDVESSSDISISGATLKITPPTALDASTNYAIKVDATAIDDTDGNSFAGIIDNTTVDFTTAEATLSFSQISLTTTESATPSTLNLPVTLYTPGSGVDVMIDYTVTGTATSGEDYDLTSGTLTISAGNRTNDIITEILDDLLDEDDETVIITLSNPVNATLASPNVFTYTIQDDDDAPTVTLSVDNSTIAENGGTSTLTATLSEVSGKDVTVTLGYSGTTTNGTDYNSSAGTSIVITAGTMSNTASPIVTSSDDTTPEGNETVIVDVTNVANGTEATTQTQTITITDDDTPNMTFTGATSNGAETVSSADITVDLSIASLLTVTADYAITGTATNGSDFTLAGGTLTFAPSETQKTITIAGIVDDAILESNETVIVTLSNLSNANAGTNQVHTYTINDNDAAAVTIADVSQAENGGDITVTATLDNAVQGGFTVDISSADGTAEAGDDYTAITSQTLTFSGTAGEMQTFTITPTADTKLEADETLTVSQGNLGATSLSIDISDGATVTINNDDNAAVTIEDVSGAENGGAITLTATLDNAVQGGFSVDVVSTDNTATTADSDYTALIGTTLTFTGTAGETQQFSVTPIADTKVEANESLFLGMQNIQGTTLTINNGDGALVTINNDDAATLAIDDVTMNEGASGTATYTFTTTLTGDLDQAFTVDYATQDGTATTADSDYTAATGTLNFAGTNGETQSFSVSVNGDDKVELDEAFSVLLSNLQAGGKNLTITDDTGAGTLTNDDNAVVTIADISQAENGGDITVTAILDNAVQGGFTLDVNTTDGTATAGSDYTAVTSQTLTFVGTAGEMQTFTISPTADAIVEADENLTVSMGNLANTGVTVDISDGATISITNDDEAIFTITDANSNENGSGNEDDGAITMVITLDKAVDIGFDVRVRSQASSATEGTDYTVLDETLTFSGTVGETKTFTVIPTADQILEADEVLDVGIFSTTLDNNVRDRNIDDQATVTITNDDAASLAITDVTIAEGNSGITTFTFDVTLTGAVDQQVMVDYTTADGTATTADSDYTAASGTLTFNGTDGEVQQITVDITGDMTEESDEDFTVTLSNVADGNKGVTIATATGTGILTNEDDNTAPSGYSVNFDDNLIISTELTSSTITMAGAEVGTTYNFTISSAGGGTNVTGTGTIATATDQITLGDLTGLGDGTLTISLELTDGFSNTGSAVTGTTEKKAIIVDPVLSPADDAVDILPSSDLTMTFGENMNKGTGDIVIKRMSDDVVLETIDVTSSKVSISGSNVTINPDNLILPPFTTFYVTIDAGVFTDDAGNDYAGISNNTDWSFTTIAASVVDNVDVPTADTYAIGDALDFTVNMVLPVTITGTATLPVTIGSKTVNATQVGSVNNSTSIVFRYTVVEDDLDADGISLDAPMELNGGTMRDEFGVDAILSLNNTASLATVLVDGVRPVPTLSTTGVELTNTAFTTTFSYDKQVEGFALADITVTNGTADNFTEVIAGSVWSADITPEADGTVTVSLAAGVASDIPGNASAASNTVSKVFDGTAPTVTSITRKEADQLNTNTSTANFTVLFSESVSGVDLADFEISLSGATAALNTVTAIDSKTYEVNVNGISGEGTIGINLKDDDTILDDALNSLGGTGIGNADFTSGEIYTTNFAPTDITTTGTISENNLIGDVARELASTDDDTGDNHTYTLVAGDGADDNGSFTIDGNQLKAAEVFDFEVRSSYSVRVKTDDGFGGEIEKALDITIENVLEPSVFIVEDETVFDVSALGRSQQRTITITNDGEIPVEVRSAGNTVPGFEVLTGSVQIPVGQSVPVVIAFIPTEARNYSGIITFNYTFQQEGRNPESITIGHSVSGAGAIITSVDNGTIDPSNISIYPNPADRILTIDLSELAATKLDIEIVNATGIKLYGVQDYTDKELRLDVSRYEMGIYIIQFTNGTSVVRKKVMIKR</sequence>
<dbReference type="Gene3D" id="2.60.40.10">
    <property type="entry name" value="Immunoglobulins"/>
    <property type="match status" value="1"/>
</dbReference>
<dbReference type="Gene3D" id="2.60.40.60">
    <property type="entry name" value="Cadherins"/>
    <property type="match status" value="1"/>
</dbReference>
<keyword evidence="7" id="KW-1185">Reference proteome</keyword>
<evidence type="ECO:0000256" key="3">
    <source>
        <dbReference type="ARBA" id="ARBA00022837"/>
    </source>
</evidence>
<evidence type="ECO:0000256" key="1">
    <source>
        <dbReference type="ARBA" id="ARBA00022729"/>
    </source>
</evidence>
<dbReference type="InterPro" id="IPR044048">
    <property type="entry name" value="Big_12"/>
</dbReference>
<reference evidence="6 7" key="1">
    <citation type="submission" date="2016-08" db="EMBL/GenBank/DDBJ databases">
        <title>Draft genome of Fabibacter sp. strain SK-8.</title>
        <authorList>
            <person name="Wong S.-K."/>
            <person name="Hamasaki K."/>
            <person name="Yoshizawa S."/>
        </authorList>
    </citation>
    <scope>NUCLEOTIDE SEQUENCE [LARGE SCALE GENOMIC DNA]</scope>
    <source>
        <strain evidence="6 7">SK-8</strain>
    </source>
</reference>
<dbReference type="InterPro" id="IPR002126">
    <property type="entry name" value="Cadherin-like_dom"/>
</dbReference>
<dbReference type="EMBL" id="MDGQ01000004">
    <property type="protein sequence ID" value="OEK05967.1"/>
    <property type="molecule type" value="Genomic_DNA"/>
</dbReference>
<dbReference type="PROSITE" id="PS50268">
    <property type="entry name" value="CADHERIN_2"/>
    <property type="match status" value="1"/>
</dbReference>
<keyword evidence="4" id="KW-0813">Transport</keyword>
<dbReference type="GO" id="GO:0005509">
    <property type="term" value="F:calcium ion binding"/>
    <property type="evidence" value="ECO:0007669"/>
    <property type="project" value="InterPro"/>
</dbReference>
<dbReference type="GO" id="GO:0016020">
    <property type="term" value="C:membrane"/>
    <property type="evidence" value="ECO:0007669"/>
    <property type="project" value="InterPro"/>
</dbReference>
<dbReference type="SMART" id="SM00237">
    <property type="entry name" value="Calx_beta"/>
    <property type="match status" value="11"/>
</dbReference>
<dbReference type="Pfam" id="PF13205">
    <property type="entry name" value="Big_5"/>
    <property type="match status" value="2"/>
</dbReference>
<dbReference type="OrthoDB" id="1488158at2"/>
<dbReference type="Proteomes" id="UP000095552">
    <property type="component" value="Unassembled WGS sequence"/>
</dbReference>
<dbReference type="Gene3D" id="2.60.40.2030">
    <property type="match status" value="14"/>
</dbReference>
<dbReference type="SUPFAM" id="SSF141072">
    <property type="entry name" value="CalX-like"/>
    <property type="match status" value="14"/>
</dbReference>
<dbReference type="InterPro" id="IPR015919">
    <property type="entry name" value="Cadherin-like_sf"/>
</dbReference>
<dbReference type="InterPro" id="IPR003644">
    <property type="entry name" value="Calx_beta"/>
</dbReference>